<dbReference type="Pfam" id="PF24692">
    <property type="entry name" value="DUF7659"/>
    <property type="match status" value="1"/>
</dbReference>
<evidence type="ECO:0000313" key="1">
    <source>
        <dbReference type="EMBL" id="ALP94342.1"/>
    </source>
</evidence>
<evidence type="ECO:0000313" key="2">
    <source>
        <dbReference type="Proteomes" id="UP000064844"/>
    </source>
</evidence>
<proteinExistence type="predicted"/>
<organism evidence="1 2">
    <name type="scientific">Intestinimonas butyriciproducens</name>
    <dbReference type="NCBI Taxonomy" id="1297617"/>
    <lineage>
        <taxon>Bacteria</taxon>
        <taxon>Bacillati</taxon>
        <taxon>Bacillota</taxon>
        <taxon>Clostridia</taxon>
        <taxon>Eubacteriales</taxon>
        <taxon>Intestinimonas</taxon>
    </lineage>
</organism>
<reference evidence="1 2" key="1">
    <citation type="journal article" date="2015" name="Nat. Commun.">
        <title>Production of butyrate from lysine and the Amadori product fructoselysine by a human gut commensal.</title>
        <authorList>
            <person name="Bui T.P."/>
            <person name="Ritari J."/>
            <person name="Boeren S."/>
            <person name="de Waard P."/>
            <person name="Plugge C.M."/>
            <person name="de Vos W.M."/>
        </authorList>
    </citation>
    <scope>NUCLEOTIDE SEQUENCE [LARGE SCALE GENOMIC DNA]</scope>
    <source>
        <strain evidence="1 2">AF211</strain>
    </source>
</reference>
<dbReference type="AlphaFoldDB" id="A0A0S2W4P5"/>
<gene>
    <name evidence="1" type="ORF">IB211_01951c</name>
</gene>
<name>A0A0S2W4P5_9FIRM</name>
<dbReference type="InterPro" id="IPR056076">
    <property type="entry name" value="DUF7659"/>
</dbReference>
<keyword evidence="2" id="KW-1185">Reference proteome</keyword>
<dbReference type="EMBL" id="CP011307">
    <property type="protein sequence ID" value="ALP94342.1"/>
    <property type="molecule type" value="Genomic_DNA"/>
</dbReference>
<protein>
    <submittedName>
        <fullName evidence="1">Uncharacterized protein</fullName>
    </submittedName>
</protein>
<dbReference type="KEGG" id="ibu:IB211_01951c"/>
<sequence>MNQNKESYAQMKKRHQEEVNDFPMIFAFNGNQFREGMAKLGLRPDETEKIVSIGAGGYIRKSDADALKALFRRQKREKAEAMAADKDGSGYLYQMFRAELSNHEYGYTRDAESALEALGITWEQLEQDGRMAHAFLSACKDEGAWYDAHCG</sequence>
<accession>A0A0S2W4P5</accession>
<reference evidence="2" key="2">
    <citation type="submission" date="2015-04" db="EMBL/GenBank/DDBJ databases">
        <title>A butyrogenic pathway from the amino acid lysine in a human gut commensal.</title>
        <authorList>
            <person name="de Vos W.M."/>
            <person name="Bui N.T.P."/>
            <person name="Plugge C.M."/>
            <person name="Ritari J."/>
        </authorList>
    </citation>
    <scope>NUCLEOTIDE SEQUENCE [LARGE SCALE GENOMIC DNA]</scope>
    <source>
        <strain evidence="2">AF211</strain>
    </source>
</reference>
<dbReference type="STRING" id="1297617.IB211_01951c"/>
<dbReference type="Proteomes" id="UP000064844">
    <property type="component" value="Chromosome"/>
</dbReference>
<dbReference type="RefSeq" id="WP_082636057.1">
    <property type="nucleotide sequence ID" value="NZ_CP011307.1"/>
</dbReference>